<organism evidence="8 9">
    <name type="scientific">Vibrio cincinnatiensis DSM 19608</name>
    <dbReference type="NCBI Taxonomy" id="1123491"/>
    <lineage>
        <taxon>Bacteria</taxon>
        <taxon>Pseudomonadati</taxon>
        <taxon>Pseudomonadota</taxon>
        <taxon>Gammaproteobacteria</taxon>
        <taxon>Vibrionales</taxon>
        <taxon>Vibrionaceae</taxon>
        <taxon>Vibrio</taxon>
    </lineage>
</organism>
<evidence type="ECO:0000256" key="5">
    <source>
        <dbReference type="ARBA" id="ARBA00022842"/>
    </source>
</evidence>
<feature type="domain" description="Nudix hydrolase" evidence="7">
    <location>
        <begin position="38"/>
        <end position="171"/>
    </location>
</feature>
<dbReference type="SUPFAM" id="SSF55811">
    <property type="entry name" value="Nudix"/>
    <property type="match status" value="1"/>
</dbReference>
<dbReference type="InterPro" id="IPR015797">
    <property type="entry name" value="NUDIX_hydrolase-like_dom_sf"/>
</dbReference>
<dbReference type="GO" id="GO:0010945">
    <property type="term" value="F:coenzyme A diphosphatase activity"/>
    <property type="evidence" value="ECO:0007669"/>
    <property type="project" value="InterPro"/>
</dbReference>
<sequence>MDIANVNKTQLMQSFLLTMPAAYHAQSLLRVAHLSPNSLRKASVLVGFVERENGLNIVLTKRAAHLKHHPGQISFPGGKYEESDGSLYQTAKREAQEEIGVSSNEIEILGQLPELVTVSHFAVTPVVAFIDANYKTRIDRNEVEEVFEIPANYLLDQRKLYSSTFQIQNTLHRVFAIPYKHHFIWGMTAQIIQALQNHINLSR</sequence>
<keyword evidence="3" id="KW-0479">Metal-binding</keyword>
<comment type="cofactor">
    <cofactor evidence="2">
        <name>Mg(2+)</name>
        <dbReference type="ChEBI" id="CHEBI:18420"/>
    </cofactor>
</comment>
<dbReference type="Pfam" id="PF00293">
    <property type="entry name" value="NUDIX"/>
    <property type="match status" value="1"/>
</dbReference>
<evidence type="ECO:0000256" key="4">
    <source>
        <dbReference type="ARBA" id="ARBA00022801"/>
    </source>
</evidence>
<keyword evidence="9" id="KW-1185">Reference proteome</keyword>
<dbReference type="InterPro" id="IPR045121">
    <property type="entry name" value="CoAse"/>
</dbReference>
<reference evidence="9" key="1">
    <citation type="submission" date="2017-02" db="EMBL/GenBank/DDBJ databases">
        <authorList>
            <person name="Varghese N."/>
            <person name="Submissions S."/>
        </authorList>
    </citation>
    <scope>NUCLEOTIDE SEQUENCE [LARGE SCALE GENOMIC DNA]</scope>
    <source>
        <strain evidence="9">DSM 19608</strain>
    </source>
</reference>
<name>A0A1T4LXK8_VIBCI</name>
<dbReference type="EMBL" id="FUXB01000003">
    <property type="protein sequence ID" value="SJZ59479.1"/>
    <property type="molecule type" value="Genomic_DNA"/>
</dbReference>
<evidence type="ECO:0000256" key="2">
    <source>
        <dbReference type="ARBA" id="ARBA00001946"/>
    </source>
</evidence>
<gene>
    <name evidence="8" type="ORF">SAMN02745782_00791</name>
</gene>
<dbReference type="Proteomes" id="UP000190834">
    <property type="component" value="Unassembled WGS sequence"/>
</dbReference>
<dbReference type="InterPro" id="IPR000086">
    <property type="entry name" value="NUDIX_hydrolase_dom"/>
</dbReference>
<dbReference type="STRING" id="1123491.SAMN02745782_00791"/>
<keyword evidence="6" id="KW-0464">Manganese</keyword>
<keyword evidence="4" id="KW-0378">Hydrolase</keyword>
<dbReference type="NCBIfam" id="NF007980">
    <property type="entry name" value="PRK10707.1"/>
    <property type="match status" value="1"/>
</dbReference>
<keyword evidence="5" id="KW-0460">Magnesium</keyword>
<evidence type="ECO:0000256" key="3">
    <source>
        <dbReference type="ARBA" id="ARBA00022723"/>
    </source>
</evidence>
<comment type="cofactor">
    <cofactor evidence="1">
        <name>Mn(2+)</name>
        <dbReference type="ChEBI" id="CHEBI:29035"/>
    </cofactor>
</comment>
<evidence type="ECO:0000259" key="7">
    <source>
        <dbReference type="PROSITE" id="PS51462"/>
    </source>
</evidence>
<dbReference type="AlphaFoldDB" id="A0A1T4LXK8"/>
<dbReference type="CDD" id="cd03426">
    <property type="entry name" value="NUDIX_CoAse_Nudt7"/>
    <property type="match status" value="1"/>
</dbReference>
<evidence type="ECO:0000313" key="9">
    <source>
        <dbReference type="Proteomes" id="UP000190834"/>
    </source>
</evidence>
<dbReference type="PANTHER" id="PTHR12992">
    <property type="entry name" value="NUDIX HYDROLASE"/>
    <property type="match status" value="1"/>
</dbReference>
<evidence type="ECO:0000256" key="6">
    <source>
        <dbReference type="ARBA" id="ARBA00023211"/>
    </source>
</evidence>
<evidence type="ECO:0000313" key="8">
    <source>
        <dbReference type="EMBL" id="SJZ59479.1"/>
    </source>
</evidence>
<dbReference type="Gene3D" id="3.90.79.10">
    <property type="entry name" value="Nucleoside Triphosphate Pyrophosphohydrolase"/>
    <property type="match status" value="1"/>
</dbReference>
<dbReference type="GO" id="GO:0046872">
    <property type="term" value="F:metal ion binding"/>
    <property type="evidence" value="ECO:0007669"/>
    <property type="project" value="UniProtKB-KW"/>
</dbReference>
<dbReference type="PROSITE" id="PS51462">
    <property type="entry name" value="NUDIX"/>
    <property type="match status" value="1"/>
</dbReference>
<proteinExistence type="predicted"/>
<evidence type="ECO:0000256" key="1">
    <source>
        <dbReference type="ARBA" id="ARBA00001936"/>
    </source>
</evidence>
<protein>
    <submittedName>
        <fullName evidence="8">NUDIX domain-containing protein</fullName>
    </submittedName>
</protein>
<accession>A0A1T4LXK8</accession>
<dbReference type="PANTHER" id="PTHR12992:SF11">
    <property type="entry name" value="MITOCHONDRIAL COENZYME A DIPHOSPHATASE NUDT8"/>
    <property type="match status" value="1"/>
</dbReference>